<accession>A0A074MGC9</accession>
<evidence type="ECO:0000313" key="4">
    <source>
        <dbReference type="EMBL" id="KEO84767.1"/>
    </source>
</evidence>
<dbReference type="GO" id="GO:0004519">
    <property type="term" value="F:endonuclease activity"/>
    <property type="evidence" value="ECO:0007669"/>
    <property type="project" value="InterPro"/>
</dbReference>
<dbReference type="Pfam" id="PF05876">
    <property type="entry name" value="GpA_ATPase"/>
    <property type="match status" value="1"/>
</dbReference>
<dbReference type="HAMAP" id="MF_04144">
    <property type="entry name" value="TERL_LAMBDA"/>
    <property type="match status" value="1"/>
</dbReference>
<sequence length="612" mass="68953">MKVAAKTLKLFRAAANLVAPPPPLTVSEWADEHRRLSPESSAAPGRWRTDRAPFQREIMDSVNDPESETVIVMSSAQVGKTELILNTIGYFMDHDPSPIMLIQPTLEMAETFSKDRLAPMLRDTPKLRSKVKGAKGKDSGNTLLHKNFAGGQITMAGANSPASLASRPIRVVLLDEVDRYPASAGTEGDPVSLVSKRTTTFWNRKRIMVSTPTIAGASRIEDEYLSSTMEEWCLPCPSCGEYQPLEWSRVHLEDAKMACECCGFHFSEFEWKNGVQKGKWIAQQESTKRGFHLNELASPWKRWTQIIAEYNEAKDDDEMLKTWWNTALGLPWDEMEQHADEEDRIEITEKGLCDRQEDYRAVVPDDVRVLTAGVDVQGNRLEVEVVGWGRGKESWGIEYRQIVGDPAKPEVWAKLDEYLDRIWRRADGMGLRVASTTVDSGGHHTTEVYRYCVEREYRNVWAIKGKGGYGVPVVGRVSETPREKAHLFIIGVDDLKGKLMTRLKAQVPGPGYCHFPSDPERGYDETYFKGLLSEKKVIRRHRGVKRIKWVKKSNVRNEPLDLRNYATAALEILNPNLEAPARLIGDYKGSGSQAKPAKKKRRGGTLNRGISV</sequence>
<dbReference type="eggNOG" id="COG5525">
    <property type="taxonomic scope" value="Bacteria"/>
</dbReference>
<proteinExistence type="inferred from homology"/>
<dbReference type="Gene3D" id="3.40.50.300">
    <property type="entry name" value="P-loop containing nucleotide triphosphate hydrolases"/>
    <property type="match status" value="1"/>
</dbReference>
<comment type="caution">
    <text evidence="4">The sequence shown here is derived from an EMBL/GenBank/DDBJ whole genome shotgun (WGS) entry which is preliminary data.</text>
</comment>
<dbReference type="InterPro" id="IPR046454">
    <property type="entry name" value="GpA_endonuclease"/>
</dbReference>
<evidence type="ECO:0000256" key="1">
    <source>
        <dbReference type="SAM" id="MobiDB-lite"/>
    </source>
</evidence>
<dbReference type="InterPro" id="IPR008866">
    <property type="entry name" value="Phage_lambda_GpA-like"/>
</dbReference>
<organism evidence="4 5">
    <name type="scientific">Tumebacillus flagellatus</name>
    <dbReference type="NCBI Taxonomy" id="1157490"/>
    <lineage>
        <taxon>Bacteria</taxon>
        <taxon>Bacillati</taxon>
        <taxon>Bacillota</taxon>
        <taxon>Bacilli</taxon>
        <taxon>Bacillales</taxon>
        <taxon>Alicyclobacillaceae</taxon>
        <taxon>Tumebacillus</taxon>
    </lineage>
</organism>
<dbReference type="GO" id="GO:0005524">
    <property type="term" value="F:ATP binding"/>
    <property type="evidence" value="ECO:0007669"/>
    <property type="project" value="InterPro"/>
</dbReference>
<dbReference type="InterPro" id="IPR046453">
    <property type="entry name" value="GpA_ATPase"/>
</dbReference>
<feature type="domain" description="Terminase large subunit GpA endonuclease" evidence="3">
    <location>
        <begin position="289"/>
        <end position="576"/>
    </location>
</feature>
<protein>
    <submittedName>
        <fullName evidence="4">Terminase</fullName>
    </submittedName>
</protein>
<gene>
    <name evidence="4" type="ORF">EL26_01790</name>
</gene>
<evidence type="ECO:0000313" key="5">
    <source>
        <dbReference type="Proteomes" id="UP000027931"/>
    </source>
</evidence>
<dbReference type="STRING" id="1157490.EL26_01790"/>
<dbReference type="AlphaFoldDB" id="A0A074MGC9"/>
<dbReference type="Proteomes" id="UP000027931">
    <property type="component" value="Unassembled WGS sequence"/>
</dbReference>
<reference evidence="4 5" key="1">
    <citation type="journal article" date="2013" name="Int. J. Syst. Evol. Microbiol.">
        <title>Tumebacillus flagellatus sp. nov., an alpha-amylase/pullulanase-producing bacterium isolated from cassava wastewater.</title>
        <authorList>
            <person name="Wang Q."/>
            <person name="Xie N."/>
            <person name="Qin Y."/>
            <person name="Shen N."/>
            <person name="Zhu J."/>
            <person name="Mi H."/>
            <person name="Huang R."/>
        </authorList>
    </citation>
    <scope>NUCLEOTIDE SEQUENCE [LARGE SCALE GENOMIC DNA]</scope>
    <source>
        <strain evidence="4 5">GST4</strain>
    </source>
</reference>
<dbReference type="InterPro" id="IPR027417">
    <property type="entry name" value="P-loop_NTPase"/>
</dbReference>
<evidence type="ECO:0000259" key="2">
    <source>
        <dbReference type="Pfam" id="PF05876"/>
    </source>
</evidence>
<dbReference type="InterPro" id="IPR051220">
    <property type="entry name" value="TFA_Chaperone"/>
</dbReference>
<name>A0A074MGC9_9BACL</name>
<keyword evidence="5" id="KW-1185">Reference proteome</keyword>
<dbReference type="GO" id="GO:0016887">
    <property type="term" value="F:ATP hydrolysis activity"/>
    <property type="evidence" value="ECO:0007669"/>
    <property type="project" value="InterPro"/>
</dbReference>
<evidence type="ECO:0000259" key="3">
    <source>
        <dbReference type="Pfam" id="PF20454"/>
    </source>
</evidence>
<dbReference type="Pfam" id="PF20454">
    <property type="entry name" value="GpA_nuclease"/>
    <property type="match status" value="1"/>
</dbReference>
<dbReference type="RefSeq" id="WP_038083838.1">
    <property type="nucleotide sequence ID" value="NZ_JMIR01000002.1"/>
</dbReference>
<dbReference type="OrthoDB" id="5181253at2"/>
<dbReference type="PANTHER" id="PTHR34413:SF2">
    <property type="entry name" value="PROPHAGE TAIL FIBER ASSEMBLY PROTEIN HOMOLOG TFAE-RELATED"/>
    <property type="match status" value="1"/>
</dbReference>
<feature type="region of interest" description="Disordered" evidence="1">
    <location>
        <begin position="588"/>
        <end position="612"/>
    </location>
</feature>
<dbReference type="PANTHER" id="PTHR34413">
    <property type="entry name" value="PROPHAGE TAIL FIBER ASSEMBLY PROTEIN HOMOLOG TFAE-RELATED-RELATED"/>
    <property type="match status" value="1"/>
</dbReference>
<dbReference type="EMBL" id="JMIR01000002">
    <property type="protein sequence ID" value="KEO84767.1"/>
    <property type="molecule type" value="Genomic_DNA"/>
</dbReference>
<feature type="domain" description="Phage terminase large subunit GpA ATPase" evidence="2">
    <location>
        <begin position="41"/>
        <end position="280"/>
    </location>
</feature>